<feature type="compositionally biased region" description="Acidic residues" evidence="1">
    <location>
        <begin position="130"/>
        <end position="143"/>
    </location>
</feature>
<dbReference type="KEGG" id="agi:FSB73_01820"/>
<dbReference type="RefSeq" id="WP_146779883.1">
    <property type="nucleotide sequence ID" value="NZ_CP042434.1"/>
</dbReference>
<gene>
    <name evidence="2" type="ORF">FSB73_01820</name>
</gene>
<organism evidence="2 3">
    <name type="scientific">Arachidicoccus ginsenosidivorans</name>
    <dbReference type="NCBI Taxonomy" id="496057"/>
    <lineage>
        <taxon>Bacteria</taxon>
        <taxon>Pseudomonadati</taxon>
        <taxon>Bacteroidota</taxon>
        <taxon>Chitinophagia</taxon>
        <taxon>Chitinophagales</taxon>
        <taxon>Chitinophagaceae</taxon>
        <taxon>Arachidicoccus</taxon>
    </lineage>
</organism>
<feature type="compositionally biased region" description="Acidic residues" evidence="1">
    <location>
        <begin position="95"/>
        <end position="110"/>
    </location>
</feature>
<name>A0A5B8VGL8_9BACT</name>
<feature type="compositionally biased region" description="Acidic residues" evidence="1">
    <location>
        <begin position="49"/>
        <end position="69"/>
    </location>
</feature>
<accession>A0A5B8VGL8</accession>
<dbReference type="Proteomes" id="UP000321291">
    <property type="component" value="Chromosome"/>
</dbReference>
<keyword evidence="3" id="KW-1185">Reference proteome</keyword>
<feature type="region of interest" description="Disordered" evidence="1">
    <location>
        <begin position="34"/>
        <end position="143"/>
    </location>
</feature>
<feature type="compositionally biased region" description="Polar residues" evidence="1">
    <location>
        <begin position="36"/>
        <end position="48"/>
    </location>
</feature>
<protein>
    <submittedName>
        <fullName evidence="2">Uncharacterized protein</fullName>
    </submittedName>
</protein>
<dbReference type="AlphaFoldDB" id="A0A5B8VGL8"/>
<reference evidence="2 3" key="1">
    <citation type="journal article" date="2017" name="Int. J. Syst. Evol. Microbiol.">
        <title>Arachidicoccus ginsenosidivorans sp. nov., with ginsenoside-converting activity isolated from ginseng cultivating soil.</title>
        <authorList>
            <person name="Siddiqi M.Z."/>
            <person name="Aslam Z."/>
            <person name="Im W.T."/>
        </authorList>
    </citation>
    <scope>NUCLEOTIDE SEQUENCE [LARGE SCALE GENOMIC DNA]</scope>
    <source>
        <strain evidence="2 3">Gsoil 809</strain>
    </source>
</reference>
<evidence type="ECO:0000313" key="3">
    <source>
        <dbReference type="Proteomes" id="UP000321291"/>
    </source>
</evidence>
<dbReference type="EMBL" id="CP042434">
    <property type="protein sequence ID" value="QEC70620.1"/>
    <property type="molecule type" value="Genomic_DNA"/>
</dbReference>
<sequence length="143" mass="15555">MGNQEYQDDKIRDTDPAKLDKLADEKYIDAMRDQTESLSKADTASIANDNEDVFGDADDGVSASDEEGVIADGADNVSAEEIADLENAATRMPDEQDDMADMTTLDDSDLDGTPLNEKEDMMGGDLDIGQSEEDSNIYDDNED</sequence>
<evidence type="ECO:0000256" key="1">
    <source>
        <dbReference type="SAM" id="MobiDB-lite"/>
    </source>
</evidence>
<evidence type="ECO:0000313" key="2">
    <source>
        <dbReference type="EMBL" id="QEC70620.1"/>
    </source>
</evidence>
<proteinExistence type="predicted"/>